<accession>A0ABR9JSB6</accession>
<keyword evidence="3" id="KW-0418">Kinase</keyword>
<dbReference type="Pfam" id="PF00069">
    <property type="entry name" value="Pkinase"/>
    <property type="match status" value="1"/>
</dbReference>
<name>A0ABR9JSB6_9ACTN</name>
<evidence type="ECO:0000256" key="4">
    <source>
        <dbReference type="ARBA" id="ARBA00022840"/>
    </source>
</evidence>
<dbReference type="InterPro" id="IPR011009">
    <property type="entry name" value="Kinase-like_dom_sf"/>
</dbReference>
<evidence type="ECO:0000256" key="3">
    <source>
        <dbReference type="ARBA" id="ARBA00022777"/>
    </source>
</evidence>
<dbReference type="InterPro" id="IPR000719">
    <property type="entry name" value="Prot_kinase_dom"/>
</dbReference>
<evidence type="ECO:0000256" key="2">
    <source>
        <dbReference type="ARBA" id="ARBA00022741"/>
    </source>
</evidence>
<dbReference type="PROSITE" id="PS00109">
    <property type="entry name" value="PROTEIN_KINASE_TYR"/>
    <property type="match status" value="1"/>
</dbReference>
<comment type="caution">
    <text evidence="7">The sequence shown here is derived from an EMBL/GenBank/DDBJ whole genome shotgun (WGS) entry which is preliminary data.</text>
</comment>
<dbReference type="RefSeq" id="WP_192760023.1">
    <property type="nucleotide sequence ID" value="NZ_JADBDZ010000001.1"/>
</dbReference>
<reference evidence="7 8" key="1">
    <citation type="submission" date="2020-10" db="EMBL/GenBank/DDBJ databases">
        <title>Sequencing the genomes of 1000 actinobacteria strains.</title>
        <authorList>
            <person name="Klenk H.-P."/>
        </authorList>
    </citation>
    <scope>NUCLEOTIDE SEQUENCE [LARGE SCALE GENOMIC DNA]</scope>
    <source>
        <strain evidence="7 8">DSM 46744</strain>
    </source>
</reference>
<evidence type="ECO:0000256" key="5">
    <source>
        <dbReference type="PROSITE-ProRule" id="PRU10141"/>
    </source>
</evidence>
<organism evidence="7 8">
    <name type="scientific">Actinomadura algeriensis</name>
    <dbReference type="NCBI Taxonomy" id="1679523"/>
    <lineage>
        <taxon>Bacteria</taxon>
        <taxon>Bacillati</taxon>
        <taxon>Actinomycetota</taxon>
        <taxon>Actinomycetes</taxon>
        <taxon>Streptosporangiales</taxon>
        <taxon>Thermomonosporaceae</taxon>
        <taxon>Actinomadura</taxon>
    </lineage>
</organism>
<sequence length="450" mass="46368">MQALDPGDPRSVETSGRAYRLLARLGSGGMGTVYLGRSTAGRPVAIKVVHPEFAADARFRERFRREVELSATVGGGFTAPVLDAAPDAPVPWLATVFLPSVPLRDAVRTSGALGADAVRYLAAGVAEALVEIHEAGIVHRDLTPANVLLTADGPRVIDFGIARALDAATITNSGTPLGAPGFMSPEQAAGDPIGTPSDVFTLGATLMYACTGREPFGTGTWHEQVLRLRSERPRLDRVPDEDLRALIADCMERDPSRRPTAARLVERLGDGPSGPVAWPPAITAEIARRAKEAEHPPTRAGRRGRGPLAVAAVAAALAVVAGASAAVWFQGGGSGTEAAPTAAPAPPFTTVPATSASPSPVGEIQFSVRGDGEVESLTYTVNGESTTVENVELPWKTSVPVPPSVPRTVYELEVNNGGNGTLHLTAGVDGHPGAVGTVGGVGTARVGGSL</sequence>
<dbReference type="Gene3D" id="1.10.510.10">
    <property type="entry name" value="Transferase(Phosphotransferase) domain 1"/>
    <property type="match status" value="1"/>
</dbReference>
<gene>
    <name evidence="7" type="ORF">H4W34_003304</name>
</gene>
<keyword evidence="1" id="KW-0808">Transferase</keyword>
<dbReference type="PANTHER" id="PTHR43289">
    <property type="entry name" value="MITOGEN-ACTIVATED PROTEIN KINASE KINASE KINASE 20-RELATED"/>
    <property type="match status" value="1"/>
</dbReference>
<dbReference type="Gene3D" id="3.30.200.20">
    <property type="entry name" value="Phosphorylase Kinase, domain 1"/>
    <property type="match status" value="1"/>
</dbReference>
<evidence type="ECO:0000313" key="7">
    <source>
        <dbReference type="EMBL" id="MBE1533471.1"/>
    </source>
</evidence>
<dbReference type="PROSITE" id="PS00107">
    <property type="entry name" value="PROTEIN_KINASE_ATP"/>
    <property type="match status" value="1"/>
</dbReference>
<dbReference type="SUPFAM" id="SSF56112">
    <property type="entry name" value="Protein kinase-like (PK-like)"/>
    <property type="match status" value="1"/>
</dbReference>
<keyword evidence="2 5" id="KW-0547">Nucleotide-binding</keyword>
<dbReference type="PROSITE" id="PS50011">
    <property type="entry name" value="PROTEIN_KINASE_DOM"/>
    <property type="match status" value="1"/>
</dbReference>
<proteinExistence type="predicted"/>
<evidence type="ECO:0000259" key="6">
    <source>
        <dbReference type="PROSITE" id="PS50011"/>
    </source>
</evidence>
<dbReference type="EMBL" id="JADBDZ010000001">
    <property type="protein sequence ID" value="MBE1533471.1"/>
    <property type="molecule type" value="Genomic_DNA"/>
</dbReference>
<protein>
    <recommendedName>
        <fullName evidence="6">Protein kinase domain-containing protein</fullName>
    </recommendedName>
</protein>
<evidence type="ECO:0000313" key="8">
    <source>
        <dbReference type="Proteomes" id="UP000627838"/>
    </source>
</evidence>
<keyword evidence="8" id="KW-1185">Reference proteome</keyword>
<dbReference type="CDD" id="cd14014">
    <property type="entry name" value="STKc_PknB_like"/>
    <property type="match status" value="1"/>
</dbReference>
<dbReference type="Proteomes" id="UP000627838">
    <property type="component" value="Unassembled WGS sequence"/>
</dbReference>
<feature type="binding site" evidence="5">
    <location>
        <position position="47"/>
    </location>
    <ligand>
        <name>ATP</name>
        <dbReference type="ChEBI" id="CHEBI:30616"/>
    </ligand>
</feature>
<feature type="domain" description="Protein kinase" evidence="6">
    <location>
        <begin position="19"/>
        <end position="282"/>
    </location>
</feature>
<dbReference type="InterPro" id="IPR017441">
    <property type="entry name" value="Protein_kinase_ATP_BS"/>
</dbReference>
<evidence type="ECO:0000256" key="1">
    <source>
        <dbReference type="ARBA" id="ARBA00022679"/>
    </source>
</evidence>
<dbReference type="InterPro" id="IPR008266">
    <property type="entry name" value="Tyr_kinase_AS"/>
</dbReference>
<keyword evidence="4 5" id="KW-0067">ATP-binding</keyword>
<dbReference type="PANTHER" id="PTHR43289:SF34">
    <property type="entry name" value="SERINE_THREONINE-PROTEIN KINASE YBDM-RELATED"/>
    <property type="match status" value="1"/>
</dbReference>